<sequence length="415" mass="47785">MKFLYFIFFELVTRLLPILGWVSPKVSHFLKGRVGIIAQLQEYRSKNPGELIWFHVASLGEYEQARPVISMLKSHQPDTKVVLSFFSPSGYDNTVKRPNPDLDYITYLPLDRKSWMEKFVSVMKPDQVFFVKYDLWYHLISSLKNKGIPSYLIAASFRPNQIYFSWYGGFFRKMLFDLDWIFTQNRQSLDLLRQHRIQRVSLAGDTRFDRVAATASSPKPLENIRSWIGDRPVVVVGSAWEEDMRLLIPLINSRENYKWIIAPHDLDPEPMDRWSKQIVQASKKYSGWTSADSNSVLFIDNIGMLSSLYQFARIAYVGGAFGKGLHNILEPLGFSVPVVFGKVKRESKFPEATQAQQEGCGFSVENEQQLFLVFSELEKEETYRRAASSAKNWVNSNLGSAGRIVTYIHSTKKSL</sequence>
<keyword evidence="7" id="KW-0472">Membrane</keyword>
<name>A0ABW0BWS5_9BACT</name>
<dbReference type="Proteomes" id="UP001596163">
    <property type="component" value="Unassembled WGS sequence"/>
</dbReference>
<comment type="similarity">
    <text evidence="7">Belongs to the glycosyltransferase group 1 family.</text>
</comment>
<keyword evidence="10" id="KW-1185">Reference proteome</keyword>
<dbReference type="PANTHER" id="PTHR42755">
    <property type="entry name" value="3-DEOXY-MANNO-OCTULOSONATE CYTIDYLYLTRANSFERASE"/>
    <property type="match status" value="1"/>
</dbReference>
<dbReference type="SUPFAM" id="SSF53756">
    <property type="entry name" value="UDP-Glycosyltransferase/glycogen phosphorylase"/>
    <property type="match status" value="1"/>
</dbReference>
<dbReference type="EC" id="2.4.99.12" evidence="2 7"/>
<dbReference type="RefSeq" id="WP_377915360.1">
    <property type="nucleotide sequence ID" value="NZ_JBHSKS010000008.1"/>
</dbReference>
<keyword evidence="7" id="KW-0448">Lipopolysaccharide biosynthesis</keyword>
<evidence type="ECO:0000256" key="7">
    <source>
        <dbReference type="RuleBase" id="RU365103"/>
    </source>
</evidence>
<dbReference type="InterPro" id="IPR007507">
    <property type="entry name" value="Glycos_transf_N"/>
</dbReference>
<comment type="caution">
    <text evidence="9">The sequence shown here is derived from an EMBL/GenBank/DDBJ whole genome shotgun (WGS) entry which is preliminary data.</text>
</comment>
<dbReference type="InterPro" id="IPR039901">
    <property type="entry name" value="Kdotransferase"/>
</dbReference>
<proteinExistence type="inferred from homology"/>
<keyword evidence="7" id="KW-1003">Cell membrane</keyword>
<evidence type="ECO:0000256" key="2">
    <source>
        <dbReference type="ARBA" id="ARBA00012621"/>
    </source>
</evidence>
<dbReference type="Gene3D" id="3.40.50.11720">
    <property type="entry name" value="3-Deoxy-D-manno-octulosonic-acid transferase, N-terminal domain"/>
    <property type="match status" value="1"/>
</dbReference>
<dbReference type="PANTHER" id="PTHR42755:SF1">
    <property type="entry name" value="3-DEOXY-D-MANNO-OCTULOSONIC ACID TRANSFERASE, MITOCHONDRIAL-RELATED"/>
    <property type="match status" value="1"/>
</dbReference>
<accession>A0ABW0BWS5</accession>
<comment type="function">
    <text evidence="7">Involved in lipopolysaccharide (LPS) biosynthesis. Catalyzes the transfer of 3-deoxy-D-manno-octulosonate (Kdo) residue(s) from CMP-Kdo to lipid IV(A), the tetraacyldisaccharide-1,4'-bisphosphate precursor of lipid A.</text>
</comment>
<comment type="catalytic activity">
    <reaction evidence="6 7">
        <text>lipid IVA (E. coli) + CMP-3-deoxy-beta-D-manno-octulosonate = alpha-Kdo-(2-&gt;6)-lipid IVA (E. coli) + CMP + H(+)</text>
        <dbReference type="Rhea" id="RHEA:28066"/>
        <dbReference type="ChEBI" id="CHEBI:15378"/>
        <dbReference type="ChEBI" id="CHEBI:58603"/>
        <dbReference type="ChEBI" id="CHEBI:60364"/>
        <dbReference type="ChEBI" id="CHEBI:60377"/>
        <dbReference type="ChEBI" id="CHEBI:85987"/>
        <dbReference type="EC" id="2.4.99.12"/>
    </reaction>
</comment>
<comment type="subcellular location">
    <subcellularLocation>
        <location evidence="7">Cell membrane</location>
    </subcellularLocation>
</comment>
<evidence type="ECO:0000256" key="3">
    <source>
        <dbReference type="ARBA" id="ARBA00019077"/>
    </source>
</evidence>
<reference evidence="10" key="1">
    <citation type="journal article" date="2019" name="Int. J. Syst. Evol. Microbiol.">
        <title>The Global Catalogue of Microorganisms (GCM) 10K type strain sequencing project: providing services to taxonomists for standard genome sequencing and annotation.</title>
        <authorList>
            <consortium name="The Broad Institute Genomics Platform"/>
            <consortium name="The Broad Institute Genome Sequencing Center for Infectious Disease"/>
            <person name="Wu L."/>
            <person name="Ma J."/>
        </authorList>
    </citation>
    <scope>NUCLEOTIDE SEQUENCE [LARGE SCALE GENOMIC DNA]</scope>
    <source>
        <strain evidence="10">CGMCC 1.7030</strain>
    </source>
</reference>
<evidence type="ECO:0000256" key="5">
    <source>
        <dbReference type="ARBA" id="ARBA00031445"/>
    </source>
</evidence>
<dbReference type="EMBL" id="JBHSKS010000008">
    <property type="protein sequence ID" value="MFC5192399.1"/>
    <property type="molecule type" value="Genomic_DNA"/>
</dbReference>
<evidence type="ECO:0000313" key="9">
    <source>
        <dbReference type="EMBL" id="MFC5192399.1"/>
    </source>
</evidence>
<dbReference type="Gene3D" id="3.40.50.2000">
    <property type="entry name" value="Glycogen Phosphorylase B"/>
    <property type="match status" value="1"/>
</dbReference>
<evidence type="ECO:0000259" key="8">
    <source>
        <dbReference type="Pfam" id="PF04413"/>
    </source>
</evidence>
<protein>
    <recommendedName>
        <fullName evidence="3 7">3-deoxy-D-manno-octulosonic acid transferase</fullName>
        <shortName evidence="7">Kdo transferase</shortName>
        <ecNumber evidence="2 7">2.4.99.12</ecNumber>
    </recommendedName>
    <alternativeName>
        <fullName evidence="5 7">Lipid IV(A) 3-deoxy-D-manno-octulosonic acid transferase</fullName>
    </alternativeName>
</protein>
<evidence type="ECO:0000256" key="1">
    <source>
        <dbReference type="ARBA" id="ARBA00004713"/>
    </source>
</evidence>
<organism evidence="9 10">
    <name type="scientific">Algoriphagus aquatilis</name>
    <dbReference type="NCBI Taxonomy" id="490186"/>
    <lineage>
        <taxon>Bacteria</taxon>
        <taxon>Pseudomonadati</taxon>
        <taxon>Bacteroidota</taxon>
        <taxon>Cytophagia</taxon>
        <taxon>Cytophagales</taxon>
        <taxon>Cyclobacteriaceae</taxon>
        <taxon>Algoriphagus</taxon>
    </lineage>
</organism>
<keyword evidence="4 7" id="KW-0808">Transferase</keyword>
<dbReference type="InterPro" id="IPR038107">
    <property type="entry name" value="Glycos_transf_N_sf"/>
</dbReference>
<evidence type="ECO:0000256" key="4">
    <source>
        <dbReference type="ARBA" id="ARBA00022679"/>
    </source>
</evidence>
<evidence type="ECO:0000313" key="10">
    <source>
        <dbReference type="Proteomes" id="UP001596163"/>
    </source>
</evidence>
<gene>
    <name evidence="9" type="ORF">ACFPIK_11530</name>
</gene>
<dbReference type="GO" id="GO:0016740">
    <property type="term" value="F:transferase activity"/>
    <property type="evidence" value="ECO:0007669"/>
    <property type="project" value="UniProtKB-KW"/>
</dbReference>
<evidence type="ECO:0000256" key="6">
    <source>
        <dbReference type="ARBA" id="ARBA00049183"/>
    </source>
</evidence>
<comment type="pathway">
    <text evidence="1 7">Bacterial outer membrane biogenesis; LPS core biosynthesis.</text>
</comment>
<dbReference type="Pfam" id="PF04413">
    <property type="entry name" value="Glycos_transf_N"/>
    <property type="match status" value="1"/>
</dbReference>
<feature type="domain" description="3-deoxy-D-manno-octulosonic-acid transferase N-terminal" evidence="8">
    <location>
        <begin position="38"/>
        <end position="209"/>
    </location>
</feature>